<dbReference type="RefSeq" id="WP_027708271.1">
    <property type="nucleotide sequence ID" value="NZ_JAEVHG010000013.1"/>
</dbReference>
<dbReference type="AlphaFoldDB" id="A0A4P9VQU6"/>
<comment type="caution">
    <text evidence="3">The sequence shown here is derived from an EMBL/GenBank/DDBJ whole genome shotgun (WGS) entry which is preliminary data.</text>
</comment>
<proteinExistence type="predicted"/>
<evidence type="ECO:0000313" key="3">
    <source>
        <dbReference type="EMBL" id="RDH44744.1"/>
    </source>
</evidence>
<gene>
    <name evidence="3" type="ORF">B9G39_15605</name>
</gene>
<reference evidence="3 4" key="1">
    <citation type="submission" date="2017-04" db="EMBL/GenBank/DDBJ databases">
        <title>Draft genome sequence of Zooshikella ganghwensis VG4 isolated from Red Sea sediments.</title>
        <authorList>
            <person name="Rehman Z."/>
            <person name="Alam I."/>
            <person name="Kamau A."/>
            <person name="Bajic V."/>
            <person name="Leiknes T."/>
        </authorList>
    </citation>
    <scope>NUCLEOTIDE SEQUENCE [LARGE SCALE GENOMIC DNA]</scope>
    <source>
        <strain evidence="3 4">VG4</strain>
    </source>
</reference>
<evidence type="ECO:0000259" key="2">
    <source>
        <dbReference type="Pfam" id="PF20552"/>
    </source>
</evidence>
<dbReference type="EMBL" id="NDXW01000001">
    <property type="protein sequence ID" value="RDH44744.1"/>
    <property type="molecule type" value="Genomic_DNA"/>
</dbReference>
<evidence type="ECO:0000256" key="1">
    <source>
        <dbReference type="SAM" id="MobiDB-lite"/>
    </source>
</evidence>
<dbReference type="Proteomes" id="UP000257039">
    <property type="component" value="Unassembled WGS sequence"/>
</dbReference>
<name>A0A4P9VQU6_9GAMM</name>
<keyword evidence="4" id="KW-1185">Reference proteome</keyword>
<feature type="domain" description="Recombinase-like" evidence="2">
    <location>
        <begin position="34"/>
        <end position="72"/>
    </location>
</feature>
<protein>
    <recommendedName>
        <fullName evidence="2">Recombinase-like domain-containing protein</fullName>
    </recommendedName>
</protein>
<dbReference type="InterPro" id="IPR046789">
    <property type="entry name" value="HTH_62"/>
</dbReference>
<accession>A0A4P9VQU6</accession>
<organism evidence="3 4">
    <name type="scientific">Zooshikella ganghwensis</name>
    <dbReference type="NCBI Taxonomy" id="202772"/>
    <lineage>
        <taxon>Bacteria</taxon>
        <taxon>Pseudomonadati</taxon>
        <taxon>Pseudomonadota</taxon>
        <taxon>Gammaproteobacteria</taxon>
        <taxon>Oceanospirillales</taxon>
        <taxon>Zooshikellaceae</taxon>
        <taxon>Zooshikella</taxon>
    </lineage>
</organism>
<evidence type="ECO:0000313" key="4">
    <source>
        <dbReference type="Proteomes" id="UP000257039"/>
    </source>
</evidence>
<feature type="region of interest" description="Disordered" evidence="1">
    <location>
        <begin position="1"/>
        <end position="22"/>
    </location>
</feature>
<sequence>MKDLKVEVKKRSAKSDQHAAEVDEQRRHAIQRLLKKHHNIKQVCQKLNEQAVTSPDGQPWHYEMLVAECQRLKIALH</sequence>
<dbReference type="Pfam" id="PF20552">
    <property type="entry name" value="HTH_62"/>
    <property type="match status" value="1"/>
</dbReference>